<evidence type="ECO:0000259" key="1">
    <source>
        <dbReference type="Pfam" id="PF26300"/>
    </source>
</evidence>
<gene>
    <name evidence="2" type="ORF">CKO25_01385</name>
</gene>
<sequence length="1151" mass="129263">MLTPEDRQKLHLYINFKLISSGQSACGTAGTAEFIEIAHDLLSSYREKNRLLANYLCPVDRRIQDFLQHYLDDLEWERIPALPHQTFILDRHGLARELSVPIDRDAFHSNIISSYRVAQGVLNNPASDRRTTAGSFHIAEGGLPIPGDKKAVPKIVFARLLQAALNPPEDLLVIPFTADQEQPARMFVSLLLRPPICPEIPGIQPEKNMEIRFFAPGNLVSNLDFVESIFGNGGNPYLADFDAALDVDHWSGHTGCVLLAPHLTTLTKQELGLPHWDQATERQRTDGMCWRDPAERYNDGTPFKLTARDASGVIFTLITDNYYGYCKKEVKTQISFAANLYGMAEEEHAGGALAFPRFNHGEEFGVDPATREPGYDFADTVARFGELMELQPQGYGIDKRYPQVIYVPQDLRMDLRTQRIAWTQDGVAQSIRLQPNRIYVQPNGYKIEMQKHPGAPSWRLIGTKPEGTFCHKPCTVSGGGKSEISKSLDDAVLYGPIFVDDLSQDLDRVEEICARDYTDRFRPGFEHEDHDAGRKILSSERSLGSVIKLLTPSPSHTWEYNTWLHSIPPRLLALVFMIKRFYQPSWGDAWRKHFSVDEIDGAPGHELKVFGRRIVASYLRVGFDQAEKWRTFKLRQDFIAAEKIQMEDDITTSVVVPPAQVPGRHPTPPETEHSIKLIRNCEYRLFQRPDDAIIPGFDKQTERELAQHGNFMANYEPLGGPALAAILEDVPTLSTFTAPMRQRLEQAARDQVLVVSSAHPKLVNGQPTKNPRYLQIRPDLVNPVRKYVAEIGARFHRKLPLQIPLATPVDAVLVGRRNNPPEPGIRPLAVYNPIHYQELPELFMDFVCSLTGKSPSTTGAGSEGALTKAPFNALNPTADLNNALVSFILTGFAGFSSSAGHIGTNVRVAHDISLLIPEIWARLTEQERDPGYLIENGYLEALEDFEYDGRTVLASRLGYRITDRFVAHFMGKIFDNPSAVFTEAILRPESQDLAVFVDGIENICEAQQRVARRYLEDGSIAEACPPLAALIHIMAEGHDHGRTIQDPAIRGLFTREALMSSDWYRERLEVKQQRDLQLANRLVLNLQQFLDLRHYADEAARLDATTRLQRAQDQLARVRDPAYLESLVGTIGADPLQPARSVQPAAQREAA</sequence>
<reference evidence="2 3" key="1">
    <citation type="journal article" date="2020" name="Microorganisms">
        <title>Osmotic Adaptation and Compatible Solute Biosynthesis of Phototrophic Bacteria as Revealed from Genome Analyses.</title>
        <authorList>
            <person name="Imhoff J.F."/>
            <person name="Rahn T."/>
            <person name="Kunzel S."/>
            <person name="Keller A."/>
            <person name="Neulinger S.C."/>
        </authorList>
    </citation>
    <scope>NUCLEOTIDE SEQUENCE [LARGE SCALE GENOMIC DNA]</scope>
    <source>
        <strain evidence="2 3">DSM 21303</strain>
    </source>
</reference>
<protein>
    <recommendedName>
        <fullName evidence="1">PPi-type phosphoenolpyruvate carboxykinase lobe 2 domain-containing protein</fullName>
    </recommendedName>
</protein>
<dbReference type="Proteomes" id="UP001138802">
    <property type="component" value="Unassembled WGS sequence"/>
</dbReference>
<evidence type="ECO:0000313" key="3">
    <source>
        <dbReference type="Proteomes" id="UP001138802"/>
    </source>
</evidence>
<evidence type="ECO:0000313" key="2">
    <source>
        <dbReference type="EMBL" id="MBK1643327.1"/>
    </source>
</evidence>
<accession>A0A9X0WFQ4</accession>
<dbReference type="EMBL" id="NRSD01000001">
    <property type="protein sequence ID" value="MBK1643327.1"/>
    <property type="molecule type" value="Genomic_DNA"/>
</dbReference>
<comment type="caution">
    <text evidence="2">The sequence shown here is derived from an EMBL/GenBank/DDBJ whole genome shotgun (WGS) entry which is preliminary data.</text>
</comment>
<feature type="domain" description="PPi-type phosphoenolpyruvate carboxykinase lobe 2" evidence="1">
    <location>
        <begin position="499"/>
        <end position="609"/>
    </location>
</feature>
<organism evidence="2 3">
    <name type="scientific">Thiocapsa imhoffii</name>
    <dbReference type="NCBI Taxonomy" id="382777"/>
    <lineage>
        <taxon>Bacteria</taxon>
        <taxon>Pseudomonadati</taxon>
        <taxon>Pseudomonadota</taxon>
        <taxon>Gammaproteobacteria</taxon>
        <taxon>Chromatiales</taxon>
        <taxon>Chromatiaceae</taxon>
        <taxon>Thiocapsa</taxon>
    </lineage>
</organism>
<dbReference type="InterPro" id="IPR058710">
    <property type="entry name" value="PEPCK_lobe_2"/>
</dbReference>
<dbReference type="Pfam" id="PF26300">
    <property type="entry name" value="PEPCK_PPi_lobe_2"/>
    <property type="match status" value="1"/>
</dbReference>
<proteinExistence type="predicted"/>
<name>A0A9X0WFQ4_9GAMM</name>
<dbReference type="AlphaFoldDB" id="A0A9X0WFQ4"/>
<keyword evidence="3" id="KW-1185">Reference proteome</keyword>